<organism evidence="1 2">
    <name type="scientific">Cronobacter dublinensis 1210</name>
    <dbReference type="NCBI Taxonomy" id="1208656"/>
    <lineage>
        <taxon>Bacteria</taxon>
        <taxon>Pseudomonadati</taxon>
        <taxon>Pseudomonadota</taxon>
        <taxon>Gammaproteobacteria</taxon>
        <taxon>Enterobacterales</taxon>
        <taxon>Enterobacteriaceae</taxon>
        <taxon>Cronobacter</taxon>
    </lineage>
</organism>
<protein>
    <submittedName>
        <fullName evidence="1">Uncharacterized protein</fullName>
    </submittedName>
</protein>
<dbReference type="Proteomes" id="UP000009342">
    <property type="component" value="Unassembled WGS sequence"/>
</dbReference>
<proteinExistence type="predicted"/>
<evidence type="ECO:0000313" key="1">
    <source>
        <dbReference type="EMBL" id="CCJ83055.1"/>
    </source>
</evidence>
<name>A0ABP1WDH4_9ENTR</name>
<accession>A0ABP1WDH4</accession>
<dbReference type="EMBL" id="CAKZ01000175">
    <property type="protein sequence ID" value="CCJ83055.1"/>
    <property type="molecule type" value="Genomic_DNA"/>
</dbReference>
<reference evidence="2" key="1">
    <citation type="journal article" date="2012" name="PLoS ONE">
        <title>Comparative analysis of genome sequences covering the seven cronobacter species.</title>
        <authorList>
            <person name="Joseph S."/>
            <person name="Desai P."/>
            <person name="Ji Y."/>
            <person name="Cummings C.A."/>
            <person name="Shih R."/>
            <person name="Degoricija L."/>
            <person name="Rico A."/>
            <person name="Brzoska P."/>
            <person name="Hamby S.E."/>
            <person name="Masood N."/>
            <person name="Hariri S."/>
            <person name="Sonbol H."/>
            <person name="Chuzhanova N."/>
            <person name="McClelland M."/>
            <person name="Furtado M.R."/>
            <person name="Forsythe S.J."/>
        </authorList>
    </citation>
    <scope>NUCLEOTIDE SEQUENCE [LARGE SCALE GENOMIC DNA]</scope>
    <source>
        <strain evidence="2">1210</strain>
    </source>
</reference>
<evidence type="ECO:0000313" key="2">
    <source>
        <dbReference type="Proteomes" id="UP000009342"/>
    </source>
</evidence>
<comment type="caution">
    <text evidence="1">The sequence shown here is derived from an EMBL/GenBank/DDBJ whole genome shotgun (WGS) entry which is preliminary data.</text>
</comment>
<sequence>MNDCVKINHCIGDAKQYHAAAFAQTRCVCLKREDELGSLTPTDKKVTI</sequence>
<gene>
    <name evidence="1" type="ORF">BN134_3828</name>
</gene>
<keyword evidence="2" id="KW-1185">Reference proteome</keyword>